<dbReference type="RefSeq" id="WP_099910971.1">
    <property type="nucleotide sequence ID" value="NZ_AWWI01000066.1"/>
</dbReference>
<protein>
    <recommendedName>
        <fullName evidence="3">Tail terminator</fullName>
    </recommendedName>
</protein>
<name>A0A2G8RF79_9RHOB</name>
<gene>
    <name evidence="1" type="ORF">P775_11060</name>
</gene>
<evidence type="ECO:0008006" key="3">
    <source>
        <dbReference type="Google" id="ProtNLM"/>
    </source>
</evidence>
<dbReference type="EMBL" id="AWWI01000066">
    <property type="protein sequence ID" value="PIL20200.1"/>
    <property type="molecule type" value="Genomic_DNA"/>
</dbReference>
<evidence type="ECO:0000313" key="1">
    <source>
        <dbReference type="EMBL" id="PIL20200.1"/>
    </source>
</evidence>
<accession>A0A2G8RF79</accession>
<dbReference type="Proteomes" id="UP000231259">
    <property type="component" value="Unassembled WGS sequence"/>
</dbReference>
<dbReference type="AlphaFoldDB" id="A0A2G8RF79"/>
<comment type="caution">
    <text evidence="1">The sequence shown here is derived from an EMBL/GenBank/DDBJ whole genome shotgun (WGS) entry which is preliminary data.</text>
</comment>
<evidence type="ECO:0000313" key="2">
    <source>
        <dbReference type="Proteomes" id="UP000231259"/>
    </source>
</evidence>
<organism evidence="1 2">
    <name type="scientific">Puniceibacterium antarcticum</name>
    <dbReference type="NCBI Taxonomy" id="1206336"/>
    <lineage>
        <taxon>Bacteria</taxon>
        <taxon>Pseudomonadati</taxon>
        <taxon>Pseudomonadota</taxon>
        <taxon>Alphaproteobacteria</taxon>
        <taxon>Rhodobacterales</taxon>
        <taxon>Paracoccaceae</taxon>
        <taxon>Puniceibacterium</taxon>
    </lineage>
</organism>
<proteinExistence type="predicted"/>
<sequence length="140" mass="15057">MIAEIVQRLQAEATALTAVEVAEDIEALAKSTAADHGTGFVVPWRERALPNPFATGGFRQKVKVQVVVAFVIRQHNDARGAERALMFDGFKTSIEDALAGWSPFDSSDPFELVGGEGSALGNSVTIYAQTWETSRFLTGA</sequence>
<dbReference type="InterPro" id="IPR056912">
    <property type="entry name" value="Phage_JBD30_tail_term-like"/>
</dbReference>
<dbReference type="Pfam" id="PF23840">
    <property type="entry name" value="Phage_tail_terminator"/>
    <property type="match status" value="1"/>
</dbReference>
<dbReference type="OrthoDB" id="8371462at2"/>
<keyword evidence="2" id="KW-1185">Reference proteome</keyword>
<reference evidence="1 2" key="1">
    <citation type="submission" date="2013-09" db="EMBL/GenBank/DDBJ databases">
        <title>Genome sequencing of Phaeobacter antarcticus sp. nov. SM1211.</title>
        <authorList>
            <person name="Zhang X.-Y."/>
            <person name="Liu C."/>
            <person name="Chen X.-L."/>
            <person name="Xie B.-B."/>
            <person name="Qin Q.-L."/>
            <person name="Rong J.-C."/>
            <person name="Zhang Y.-Z."/>
        </authorList>
    </citation>
    <scope>NUCLEOTIDE SEQUENCE [LARGE SCALE GENOMIC DNA]</scope>
    <source>
        <strain evidence="1 2">SM1211</strain>
    </source>
</reference>